<sequence>MILYPNETRFGLTNRALHKRSHCDCDKEFYYCLKGVNDAFSKEIGYTYFTVLQLHCFKSDFPVVDCRRRLLRGRCVEYQFNVQGEKRYQWFDNPMF</sequence>
<evidence type="ECO:0000256" key="5">
    <source>
        <dbReference type="ARBA" id="ARBA00029903"/>
    </source>
</evidence>
<keyword evidence="3" id="KW-0442">Lipid degradation</keyword>
<reference evidence="7 8" key="1">
    <citation type="submission" date="2017-03" db="EMBL/GenBank/DDBJ databases">
        <title>Genome of the blue death feigning beetle - Asbolus verrucosus.</title>
        <authorList>
            <person name="Rider S.D."/>
        </authorList>
    </citation>
    <scope>NUCLEOTIDE SEQUENCE [LARGE SCALE GENOMIC DNA]</scope>
    <source>
        <strain evidence="7">Butters</strain>
        <tissue evidence="7">Head and leg muscle</tissue>
    </source>
</reference>
<dbReference type="GO" id="GO:0006644">
    <property type="term" value="P:phospholipid metabolic process"/>
    <property type="evidence" value="ECO:0007669"/>
    <property type="project" value="InterPro"/>
</dbReference>
<evidence type="ECO:0000256" key="4">
    <source>
        <dbReference type="ARBA" id="ARBA00023098"/>
    </source>
</evidence>
<dbReference type="InterPro" id="IPR036444">
    <property type="entry name" value="PLipase_A2_dom_sf"/>
</dbReference>
<dbReference type="GO" id="GO:0004623">
    <property type="term" value="F:phospholipase A2 activity"/>
    <property type="evidence" value="ECO:0007669"/>
    <property type="project" value="UniProtKB-EC"/>
</dbReference>
<dbReference type="PANTHER" id="PTHR12253">
    <property type="entry name" value="RH14732P"/>
    <property type="match status" value="1"/>
</dbReference>
<dbReference type="SUPFAM" id="SSF48619">
    <property type="entry name" value="Phospholipase A2, PLA2"/>
    <property type="match status" value="1"/>
</dbReference>
<evidence type="ECO:0000259" key="6">
    <source>
        <dbReference type="Pfam" id="PF05826"/>
    </source>
</evidence>
<dbReference type="EMBL" id="QDEB01049592">
    <property type="protein sequence ID" value="RZC37748.1"/>
    <property type="molecule type" value="Genomic_DNA"/>
</dbReference>
<accession>A0A482VZE2</accession>
<dbReference type="OrthoDB" id="10059604at2759"/>
<protein>
    <recommendedName>
        <fullName evidence="2">phospholipase A2</fullName>
        <ecNumber evidence="2">3.1.1.4</ecNumber>
    </recommendedName>
    <alternativeName>
        <fullName evidence="5">Phosphatidylcholine 2-acylhydrolase</fullName>
    </alternativeName>
</protein>
<proteinExistence type="predicted"/>
<dbReference type="InterPro" id="IPR016090">
    <property type="entry name" value="PLA2-like_dom"/>
</dbReference>
<gene>
    <name evidence="7" type="ORF">BDFB_007268</name>
</gene>
<comment type="caution">
    <text evidence="7">The sequence shown here is derived from an EMBL/GenBank/DDBJ whole genome shotgun (WGS) entry which is preliminary data.</text>
</comment>
<comment type="cofactor">
    <cofactor evidence="1">
        <name>Ca(2+)</name>
        <dbReference type="ChEBI" id="CHEBI:29108"/>
    </cofactor>
</comment>
<evidence type="ECO:0000256" key="1">
    <source>
        <dbReference type="ARBA" id="ARBA00001913"/>
    </source>
</evidence>
<dbReference type="EC" id="3.1.1.4" evidence="2"/>
<organism evidence="7 8">
    <name type="scientific">Asbolus verrucosus</name>
    <name type="common">Desert ironclad beetle</name>
    <dbReference type="NCBI Taxonomy" id="1661398"/>
    <lineage>
        <taxon>Eukaryota</taxon>
        <taxon>Metazoa</taxon>
        <taxon>Ecdysozoa</taxon>
        <taxon>Arthropoda</taxon>
        <taxon>Hexapoda</taxon>
        <taxon>Insecta</taxon>
        <taxon>Pterygota</taxon>
        <taxon>Neoptera</taxon>
        <taxon>Endopterygota</taxon>
        <taxon>Coleoptera</taxon>
        <taxon>Polyphaga</taxon>
        <taxon>Cucujiformia</taxon>
        <taxon>Tenebrionidae</taxon>
        <taxon>Pimeliinae</taxon>
        <taxon>Asbolus</taxon>
    </lineage>
</organism>
<evidence type="ECO:0000256" key="3">
    <source>
        <dbReference type="ARBA" id="ARBA00022963"/>
    </source>
</evidence>
<name>A0A482VZE2_ASBVE</name>
<dbReference type="GO" id="GO:0050482">
    <property type="term" value="P:arachidonate secretion"/>
    <property type="evidence" value="ECO:0007669"/>
    <property type="project" value="InterPro"/>
</dbReference>
<keyword evidence="8" id="KW-1185">Reference proteome</keyword>
<dbReference type="Proteomes" id="UP000292052">
    <property type="component" value="Unassembled WGS sequence"/>
</dbReference>
<keyword evidence="4" id="KW-0443">Lipid metabolism</keyword>
<dbReference type="Pfam" id="PF05826">
    <property type="entry name" value="Phospholip_A2_2"/>
    <property type="match status" value="1"/>
</dbReference>
<dbReference type="AlphaFoldDB" id="A0A482VZE2"/>
<evidence type="ECO:0000313" key="8">
    <source>
        <dbReference type="Proteomes" id="UP000292052"/>
    </source>
</evidence>
<evidence type="ECO:0000313" key="7">
    <source>
        <dbReference type="EMBL" id="RZC37748.1"/>
    </source>
</evidence>
<feature type="domain" description="Phospholipase A2-like central" evidence="6">
    <location>
        <begin position="4"/>
        <end position="59"/>
    </location>
</feature>
<dbReference type="GO" id="GO:0016042">
    <property type="term" value="P:lipid catabolic process"/>
    <property type="evidence" value="ECO:0007669"/>
    <property type="project" value="UniProtKB-KW"/>
</dbReference>
<dbReference type="STRING" id="1661398.A0A482VZE2"/>
<evidence type="ECO:0000256" key="2">
    <source>
        <dbReference type="ARBA" id="ARBA00013278"/>
    </source>
</evidence>
<dbReference type="Gene3D" id="1.20.90.10">
    <property type="entry name" value="Phospholipase A2 domain"/>
    <property type="match status" value="1"/>
</dbReference>